<evidence type="ECO:0008006" key="3">
    <source>
        <dbReference type="Google" id="ProtNLM"/>
    </source>
</evidence>
<organism evidence="1 2">
    <name type="scientific">Nocardia amikacinitolerans</name>
    <dbReference type="NCBI Taxonomy" id="756689"/>
    <lineage>
        <taxon>Bacteria</taxon>
        <taxon>Bacillati</taxon>
        <taxon>Actinomycetota</taxon>
        <taxon>Actinomycetes</taxon>
        <taxon>Mycobacteriales</taxon>
        <taxon>Nocardiaceae</taxon>
        <taxon>Nocardia</taxon>
    </lineage>
</organism>
<dbReference type="OrthoDB" id="3352146at2"/>
<gene>
    <name evidence="1" type="ORF">SAMN04244553_2978</name>
</gene>
<dbReference type="STRING" id="1379680.GCA_001612615_05820"/>
<proteinExistence type="predicted"/>
<name>A0A285L943_9NOCA</name>
<accession>A0A285L943</accession>
<dbReference type="RefSeq" id="WP_097245300.1">
    <property type="nucleotide sequence ID" value="NZ_JAMTCV010000005.1"/>
</dbReference>
<sequence length="144" mass="16092">MEPLPSKKHVLRAFRAKPSEEHPVLQSAHTLGELHVRRLRTEADATGEIDQRRVHLVLGIDRWVATELPPAHGGAHMHTESVGMVIDRLAQFSARAFASLVSEPDWVVHDDWERLAELALGYQDLALEVSAGIRRLPYLGGPCR</sequence>
<dbReference type="AlphaFoldDB" id="A0A285L943"/>
<dbReference type="InterPro" id="IPR025350">
    <property type="entry name" value="DUF4254"/>
</dbReference>
<dbReference type="EMBL" id="OBEG01000002">
    <property type="protein sequence ID" value="SNY81384.1"/>
    <property type="molecule type" value="Genomic_DNA"/>
</dbReference>
<keyword evidence="2" id="KW-1185">Reference proteome</keyword>
<dbReference type="Pfam" id="PF14063">
    <property type="entry name" value="DUF4254"/>
    <property type="match status" value="1"/>
</dbReference>
<evidence type="ECO:0000313" key="1">
    <source>
        <dbReference type="EMBL" id="SNY81384.1"/>
    </source>
</evidence>
<protein>
    <recommendedName>
        <fullName evidence="3">DUF4254 domain-containing protein</fullName>
    </recommendedName>
</protein>
<evidence type="ECO:0000313" key="2">
    <source>
        <dbReference type="Proteomes" id="UP000219565"/>
    </source>
</evidence>
<dbReference type="Proteomes" id="UP000219565">
    <property type="component" value="Unassembled WGS sequence"/>
</dbReference>
<reference evidence="2" key="1">
    <citation type="submission" date="2017-09" db="EMBL/GenBank/DDBJ databases">
        <authorList>
            <person name="Varghese N."/>
            <person name="Submissions S."/>
        </authorList>
    </citation>
    <scope>NUCLEOTIDE SEQUENCE [LARGE SCALE GENOMIC DNA]</scope>
    <source>
        <strain evidence="2">DSM 45537</strain>
    </source>
</reference>